<dbReference type="GO" id="GO:0006355">
    <property type="term" value="P:regulation of DNA-templated transcription"/>
    <property type="evidence" value="ECO:0007669"/>
    <property type="project" value="InterPro"/>
</dbReference>
<feature type="domain" description="Spt4/RpoE2 zinc finger" evidence="6">
    <location>
        <begin position="24"/>
        <end position="94"/>
    </location>
</feature>
<dbReference type="GO" id="GO:0003746">
    <property type="term" value="F:translation elongation factor activity"/>
    <property type="evidence" value="ECO:0007669"/>
    <property type="project" value="UniProtKB-KW"/>
</dbReference>
<gene>
    <name evidence="7" type="ORF">Ctob_007207</name>
</gene>
<evidence type="ECO:0000313" key="7">
    <source>
        <dbReference type="EMBL" id="KOO29946.1"/>
    </source>
</evidence>
<dbReference type="PIRSF" id="PIRSF025023">
    <property type="entry name" value="Spt4"/>
    <property type="match status" value="1"/>
</dbReference>
<evidence type="ECO:0000256" key="2">
    <source>
        <dbReference type="ARBA" id="ARBA00010464"/>
    </source>
</evidence>
<dbReference type="InterPro" id="IPR022800">
    <property type="entry name" value="Spt4/RpoE2_Znf"/>
</dbReference>
<dbReference type="CDD" id="cd07973">
    <property type="entry name" value="Spt4"/>
    <property type="match status" value="1"/>
</dbReference>
<dbReference type="PANTHER" id="PTHR12882">
    <property type="entry name" value="SUPPRESSOR OF TY 4"/>
    <property type="match status" value="1"/>
</dbReference>
<proteinExistence type="inferred from homology"/>
<dbReference type="InterPro" id="IPR029040">
    <property type="entry name" value="RPABC4/Spt4"/>
</dbReference>
<keyword evidence="7" id="KW-0648">Protein biosynthesis</keyword>
<dbReference type="GO" id="GO:0008270">
    <property type="term" value="F:zinc ion binding"/>
    <property type="evidence" value="ECO:0007669"/>
    <property type="project" value="InterPro"/>
</dbReference>
<dbReference type="OrthoDB" id="248751at2759"/>
<evidence type="ECO:0000256" key="5">
    <source>
        <dbReference type="PIRNR" id="PIRNR025023"/>
    </source>
</evidence>
<dbReference type="Pfam" id="PF06093">
    <property type="entry name" value="Spt4"/>
    <property type="match status" value="1"/>
</dbReference>
<dbReference type="AlphaFoldDB" id="A0A0M0JTH6"/>
<comment type="similarity">
    <text evidence="2 5">Belongs to the SPT4 family.</text>
</comment>
<dbReference type="PANTHER" id="PTHR12882:SF1">
    <property type="entry name" value="TRANSCRIPTION ELONGATION FACTOR SPT4"/>
    <property type="match status" value="1"/>
</dbReference>
<organism evidence="7 8">
    <name type="scientific">Chrysochromulina tobinii</name>
    <dbReference type="NCBI Taxonomy" id="1460289"/>
    <lineage>
        <taxon>Eukaryota</taxon>
        <taxon>Haptista</taxon>
        <taxon>Haptophyta</taxon>
        <taxon>Prymnesiophyceae</taxon>
        <taxon>Prymnesiales</taxon>
        <taxon>Chrysochromulinaceae</taxon>
        <taxon>Chrysochromulina</taxon>
    </lineage>
</organism>
<dbReference type="GO" id="GO:0032044">
    <property type="term" value="C:DSIF complex"/>
    <property type="evidence" value="ECO:0007669"/>
    <property type="project" value="TreeGrafter"/>
</dbReference>
<dbReference type="EMBL" id="JWZX01002323">
    <property type="protein sequence ID" value="KOO29946.1"/>
    <property type="molecule type" value="Genomic_DNA"/>
</dbReference>
<evidence type="ECO:0000256" key="3">
    <source>
        <dbReference type="ARBA" id="ARBA00023163"/>
    </source>
</evidence>
<evidence type="ECO:0000313" key="8">
    <source>
        <dbReference type="Proteomes" id="UP000037460"/>
    </source>
</evidence>
<dbReference type="InterPro" id="IPR038510">
    <property type="entry name" value="Spt4_sf"/>
</dbReference>
<dbReference type="GO" id="GO:0000993">
    <property type="term" value="F:RNA polymerase II complex binding"/>
    <property type="evidence" value="ECO:0007669"/>
    <property type="project" value="TreeGrafter"/>
</dbReference>
<keyword evidence="7" id="KW-0251">Elongation factor</keyword>
<keyword evidence="3 5" id="KW-0804">Transcription</keyword>
<keyword evidence="8" id="KW-1185">Reference proteome</keyword>
<comment type="subcellular location">
    <subcellularLocation>
        <location evidence="1 5">Nucleus</location>
    </subcellularLocation>
</comment>
<dbReference type="GO" id="GO:0140673">
    <property type="term" value="P:transcription elongation-coupled chromatin remodeling"/>
    <property type="evidence" value="ECO:0007669"/>
    <property type="project" value="InterPro"/>
</dbReference>
<dbReference type="Proteomes" id="UP000037460">
    <property type="component" value="Unassembled WGS sequence"/>
</dbReference>
<name>A0A0M0JTH6_9EUKA</name>
<dbReference type="SUPFAM" id="SSF63393">
    <property type="entry name" value="RNA polymerase subunits"/>
    <property type="match status" value="1"/>
</dbReference>
<sequence length="121" mass="13589">MHAGPDDDEEFDALPVVPLGDKKLRACLVTGLFFREGNDNVPCLSMAGDREMVYECTSANFDGMVAMMKPHESWVARWQGITNWVPGCYALRVKGTLRSEHIVTLEENGIRYKPLDEDEPS</sequence>
<dbReference type="InterPro" id="IPR009287">
    <property type="entry name" value="Spt4"/>
</dbReference>
<dbReference type="Gene3D" id="3.30.40.210">
    <property type="match status" value="1"/>
</dbReference>
<evidence type="ECO:0000259" key="6">
    <source>
        <dbReference type="SMART" id="SM01389"/>
    </source>
</evidence>
<comment type="caution">
    <text evidence="7">The sequence shown here is derived from an EMBL/GenBank/DDBJ whole genome shotgun (WGS) entry which is preliminary data.</text>
</comment>
<evidence type="ECO:0000256" key="4">
    <source>
        <dbReference type="ARBA" id="ARBA00023242"/>
    </source>
</evidence>
<reference evidence="8" key="1">
    <citation type="journal article" date="2015" name="PLoS Genet.">
        <title>Genome Sequence and Transcriptome Analyses of Chrysochromulina tobin: Metabolic Tools for Enhanced Algal Fitness in the Prominent Order Prymnesiales (Haptophyceae).</title>
        <authorList>
            <person name="Hovde B.T."/>
            <person name="Deodato C.R."/>
            <person name="Hunsperger H.M."/>
            <person name="Ryken S.A."/>
            <person name="Yost W."/>
            <person name="Jha R.K."/>
            <person name="Patterson J."/>
            <person name="Monnat R.J. Jr."/>
            <person name="Barlow S.B."/>
            <person name="Starkenburg S.R."/>
            <person name="Cattolico R.A."/>
        </authorList>
    </citation>
    <scope>NUCLEOTIDE SEQUENCE</scope>
    <source>
        <strain evidence="8">CCMP291</strain>
    </source>
</reference>
<evidence type="ECO:0000256" key="1">
    <source>
        <dbReference type="ARBA" id="ARBA00004123"/>
    </source>
</evidence>
<dbReference type="SMART" id="SM01389">
    <property type="entry name" value="Spt4"/>
    <property type="match status" value="1"/>
</dbReference>
<keyword evidence="4 5" id="KW-0539">Nucleus</keyword>
<protein>
    <submittedName>
        <fullName evidence="7">Transcription elongation factor spt4</fullName>
    </submittedName>
</protein>
<accession>A0A0M0JTH6</accession>